<keyword evidence="3" id="KW-1185">Reference proteome</keyword>
<dbReference type="RefSeq" id="WP_162334642.1">
    <property type="nucleotide sequence ID" value="NZ_CP048113.1"/>
</dbReference>
<evidence type="ECO:0000259" key="1">
    <source>
        <dbReference type="Pfam" id="PF13372"/>
    </source>
</evidence>
<reference evidence="2 3" key="1">
    <citation type="submission" date="2020-01" db="EMBL/GenBank/DDBJ databases">
        <title>Complete genome sequence of Chitinophaga sp. H33E-04 isolated from quinoa roots.</title>
        <authorList>
            <person name="Weon H.-Y."/>
            <person name="Lee S.A."/>
        </authorList>
    </citation>
    <scope>NUCLEOTIDE SEQUENCE [LARGE SCALE GENOMIC DNA]</scope>
    <source>
        <strain evidence="2 3">H33E-04</strain>
    </source>
</reference>
<organism evidence="2 3">
    <name type="scientific">Chitinophaga agri</name>
    <dbReference type="NCBI Taxonomy" id="2703787"/>
    <lineage>
        <taxon>Bacteria</taxon>
        <taxon>Pseudomonadati</taxon>
        <taxon>Bacteroidota</taxon>
        <taxon>Chitinophagia</taxon>
        <taxon>Chitinophagales</taxon>
        <taxon>Chitinophagaceae</taxon>
        <taxon>Chitinophaga</taxon>
    </lineage>
</organism>
<dbReference type="EMBL" id="CP048113">
    <property type="protein sequence ID" value="QHS62918.1"/>
    <property type="molecule type" value="Genomic_DNA"/>
</dbReference>
<evidence type="ECO:0000313" key="2">
    <source>
        <dbReference type="EMBL" id="QHS62918.1"/>
    </source>
</evidence>
<proteinExistence type="predicted"/>
<accession>A0A6B9ZKJ6</accession>
<evidence type="ECO:0000313" key="3">
    <source>
        <dbReference type="Proteomes" id="UP000476411"/>
    </source>
</evidence>
<dbReference type="Proteomes" id="UP000476411">
    <property type="component" value="Chromosome"/>
</dbReference>
<dbReference type="KEGG" id="chih:GWR21_26035"/>
<dbReference type="Pfam" id="PF13372">
    <property type="entry name" value="Alginate_exp"/>
    <property type="match status" value="1"/>
</dbReference>
<dbReference type="InterPro" id="IPR025388">
    <property type="entry name" value="Alginate_export_dom"/>
</dbReference>
<sequence length="460" mass="52781">MKKHLAFVLVLFLYLGIHPLYAQQFKLMRFNEDYYYLRNDTTGHWYNHIKYVPLFSKDHFYLSFGGEARYEYAASFHEEWEKDGMNYNGLVMQRYNLHADLHLGPHVRVFAQMSSALESFSKVPSPPVNKDELNVQNLFVDVTLKTWTAKQRKLVARAGRQELDYGTGRLISVREGTNVRKYFTGGKVMYNAPRFGVDAFFMMDDEVNPGVFDNHTIREANLWGAYSYIILPGQGNFDIYYLGHRKDNARFEEGVAEESRHTAAVRYWKYGGGFIYNLEAAYQFGTFGGGRINAWTTAIDIGYMFEHARFRPTIALRNDYISGDKTPGDGNLQTFNPLYPKGGYFGFNPRIGPSNLIDLHPYGNLTFSDKFSMQADVVFNWRYSTGDGIYRPSGSFNVAGAGSDERYIGTAYLLSADYAFSKFIKLSCGMQYFETGAFIDHLVTSPVNSYFFNTQLSFKF</sequence>
<gene>
    <name evidence="2" type="ORF">GWR21_26035</name>
</gene>
<protein>
    <submittedName>
        <fullName evidence="2">Alginate export family protein</fullName>
    </submittedName>
</protein>
<name>A0A6B9ZKJ6_9BACT</name>
<dbReference type="AlphaFoldDB" id="A0A6B9ZKJ6"/>
<feature type="domain" description="Alginate export" evidence="1">
    <location>
        <begin position="61"/>
        <end position="441"/>
    </location>
</feature>